<accession>A0A6M3LZ61</accession>
<reference evidence="1" key="1">
    <citation type="submission" date="2020-03" db="EMBL/GenBank/DDBJ databases">
        <title>The deep terrestrial virosphere.</title>
        <authorList>
            <person name="Holmfeldt K."/>
            <person name="Nilsson E."/>
            <person name="Simone D."/>
            <person name="Lopez-Fernandez M."/>
            <person name="Wu X."/>
            <person name="de Brujin I."/>
            <person name="Lundin D."/>
            <person name="Andersson A."/>
            <person name="Bertilsson S."/>
            <person name="Dopson M."/>
        </authorList>
    </citation>
    <scope>NUCLEOTIDE SEQUENCE</scope>
    <source>
        <strain evidence="1">MM415B05857</strain>
    </source>
</reference>
<protein>
    <submittedName>
        <fullName evidence="1">Uncharacterized protein</fullName>
    </submittedName>
</protein>
<organism evidence="1">
    <name type="scientific">viral metagenome</name>
    <dbReference type="NCBI Taxonomy" id="1070528"/>
    <lineage>
        <taxon>unclassified sequences</taxon>
        <taxon>metagenomes</taxon>
        <taxon>organismal metagenomes</taxon>
    </lineage>
</organism>
<dbReference type="AlphaFoldDB" id="A0A6M3LZ61"/>
<sequence>MRRAAFTIRLKNGSSYDANHLAITVQQFFGDDGMMLGAVSMLSFSASGEQRSVYATDVESVTFDAVGVDHCSECDSPLDMIGYGVHETLKPTGGG</sequence>
<dbReference type="EMBL" id="MT143535">
    <property type="protein sequence ID" value="QJA97908.1"/>
    <property type="molecule type" value="Genomic_DNA"/>
</dbReference>
<name>A0A6M3LZ61_9ZZZZ</name>
<proteinExistence type="predicted"/>
<gene>
    <name evidence="1" type="ORF">MM415B05857_0009</name>
</gene>
<evidence type="ECO:0000313" key="1">
    <source>
        <dbReference type="EMBL" id="QJA97908.1"/>
    </source>
</evidence>